<accession>A0ABW4YLX5</accession>
<dbReference type="InterPro" id="IPR018356">
    <property type="entry name" value="Tscrpt_reg_HTH_DeoR_CS"/>
</dbReference>
<dbReference type="RefSeq" id="WP_377772759.1">
    <property type="nucleotide sequence ID" value="NZ_JBHUHO010000030.1"/>
</dbReference>
<evidence type="ECO:0000313" key="5">
    <source>
        <dbReference type="EMBL" id="MFD2116519.1"/>
    </source>
</evidence>
<keyword evidence="1" id="KW-0805">Transcription regulation</keyword>
<keyword evidence="6" id="KW-1185">Reference proteome</keyword>
<dbReference type="EMBL" id="JBHUHO010000030">
    <property type="protein sequence ID" value="MFD2116519.1"/>
    <property type="molecule type" value="Genomic_DNA"/>
</dbReference>
<reference evidence="6" key="1">
    <citation type="journal article" date="2019" name="Int. J. Syst. Evol. Microbiol.">
        <title>The Global Catalogue of Microorganisms (GCM) 10K type strain sequencing project: providing services to taxonomists for standard genome sequencing and annotation.</title>
        <authorList>
            <consortium name="The Broad Institute Genomics Platform"/>
            <consortium name="The Broad Institute Genome Sequencing Center for Infectious Disease"/>
            <person name="Wu L."/>
            <person name="Ma J."/>
        </authorList>
    </citation>
    <scope>NUCLEOTIDE SEQUENCE [LARGE SCALE GENOMIC DNA]</scope>
    <source>
        <strain evidence="6">GH52</strain>
    </source>
</reference>
<dbReference type="InterPro" id="IPR050313">
    <property type="entry name" value="Carb_Metab_HTH_regulators"/>
</dbReference>
<dbReference type="PROSITE" id="PS51000">
    <property type="entry name" value="HTH_DEOR_2"/>
    <property type="match status" value="1"/>
</dbReference>
<dbReference type="Pfam" id="PF00455">
    <property type="entry name" value="DeoRC"/>
    <property type="match status" value="1"/>
</dbReference>
<dbReference type="SUPFAM" id="SSF100950">
    <property type="entry name" value="NagB/RpiA/CoA transferase-like"/>
    <property type="match status" value="1"/>
</dbReference>
<feature type="domain" description="HTH deoR-type" evidence="4">
    <location>
        <begin position="9"/>
        <end position="64"/>
    </location>
</feature>
<protein>
    <submittedName>
        <fullName evidence="5">DeoR/GlpR family DNA-binding transcription regulator</fullName>
    </submittedName>
</protein>
<dbReference type="PANTHER" id="PTHR30363:SF44">
    <property type="entry name" value="AGA OPERON TRANSCRIPTIONAL REPRESSOR-RELATED"/>
    <property type="match status" value="1"/>
</dbReference>
<dbReference type="InterPro" id="IPR036390">
    <property type="entry name" value="WH_DNA-bd_sf"/>
</dbReference>
<dbReference type="Gene3D" id="3.40.50.1360">
    <property type="match status" value="1"/>
</dbReference>
<dbReference type="Proteomes" id="UP001597362">
    <property type="component" value="Unassembled WGS sequence"/>
</dbReference>
<organism evidence="5 6">
    <name type="scientific">Paenibacillus yanchengensis</name>
    <dbReference type="NCBI Taxonomy" id="2035833"/>
    <lineage>
        <taxon>Bacteria</taxon>
        <taxon>Bacillati</taxon>
        <taxon>Bacillota</taxon>
        <taxon>Bacilli</taxon>
        <taxon>Bacillales</taxon>
        <taxon>Paenibacillaceae</taxon>
        <taxon>Paenibacillus</taxon>
    </lineage>
</organism>
<evidence type="ECO:0000256" key="2">
    <source>
        <dbReference type="ARBA" id="ARBA00023125"/>
    </source>
</evidence>
<dbReference type="PRINTS" id="PR00037">
    <property type="entry name" value="HTHLACR"/>
</dbReference>
<dbReference type="InterPro" id="IPR036388">
    <property type="entry name" value="WH-like_DNA-bd_sf"/>
</dbReference>
<dbReference type="SMART" id="SM01134">
    <property type="entry name" value="DeoRC"/>
    <property type="match status" value="1"/>
</dbReference>
<comment type="caution">
    <text evidence="5">The sequence shown here is derived from an EMBL/GenBank/DDBJ whole genome shotgun (WGS) entry which is preliminary data.</text>
</comment>
<dbReference type="InterPro" id="IPR014036">
    <property type="entry name" value="DeoR-like_C"/>
</dbReference>
<evidence type="ECO:0000259" key="4">
    <source>
        <dbReference type="PROSITE" id="PS51000"/>
    </source>
</evidence>
<dbReference type="Pfam" id="PF08220">
    <property type="entry name" value="HTH_DeoR"/>
    <property type="match status" value="1"/>
</dbReference>
<dbReference type="SMART" id="SM00420">
    <property type="entry name" value="HTH_DEOR"/>
    <property type="match status" value="1"/>
</dbReference>
<name>A0ABW4YLX5_9BACL</name>
<dbReference type="InterPro" id="IPR001034">
    <property type="entry name" value="DeoR_HTH"/>
</dbReference>
<sequence length="261" mass="28605">MPQVQLSKGEKRREAIVQHLKVEGRITIQQIVQHFQCSEATARRDLEQLSKQERIIRTIGGARYEGIAVAHELPFSQKEHLAYLEKERVAELAVSLINEGDIVGLSGGTTSFLLAKLLKERQGITVVTNAINIAMELAGSSVQVVVIGGILRHNSFELCGPLGEAMISQLHIGKMFVGVDGISLSGGISSYSEQEAQTVKALMSRSEMTIALFDHTKWNKTSLFSVAPLSELDIVVTDRRMKGDLEKSLTAHQVKIYAVVG</sequence>
<keyword evidence="2 5" id="KW-0238">DNA-binding</keyword>
<evidence type="ECO:0000256" key="3">
    <source>
        <dbReference type="ARBA" id="ARBA00023163"/>
    </source>
</evidence>
<evidence type="ECO:0000313" key="6">
    <source>
        <dbReference type="Proteomes" id="UP001597362"/>
    </source>
</evidence>
<proteinExistence type="predicted"/>
<dbReference type="InterPro" id="IPR037171">
    <property type="entry name" value="NagB/RpiA_transferase-like"/>
</dbReference>
<dbReference type="PROSITE" id="PS00894">
    <property type="entry name" value="HTH_DEOR_1"/>
    <property type="match status" value="1"/>
</dbReference>
<dbReference type="Gene3D" id="1.10.10.10">
    <property type="entry name" value="Winged helix-like DNA-binding domain superfamily/Winged helix DNA-binding domain"/>
    <property type="match status" value="1"/>
</dbReference>
<dbReference type="GO" id="GO:0003677">
    <property type="term" value="F:DNA binding"/>
    <property type="evidence" value="ECO:0007669"/>
    <property type="project" value="UniProtKB-KW"/>
</dbReference>
<evidence type="ECO:0000256" key="1">
    <source>
        <dbReference type="ARBA" id="ARBA00023015"/>
    </source>
</evidence>
<keyword evidence="3" id="KW-0804">Transcription</keyword>
<dbReference type="PANTHER" id="PTHR30363">
    <property type="entry name" value="HTH-TYPE TRANSCRIPTIONAL REGULATOR SRLR-RELATED"/>
    <property type="match status" value="1"/>
</dbReference>
<gene>
    <name evidence="5" type="ORF">ACFSJH_12375</name>
</gene>
<dbReference type="SUPFAM" id="SSF46785">
    <property type="entry name" value="Winged helix' DNA-binding domain"/>
    <property type="match status" value="1"/>
</dbReference>